<feature type="compositionally biased region" description="Acidic residues" evidence="10">
    <location>
        <begin position="1751"/>
        <end position="1765"/>
    </location>
</feature>
<dbReference type="Proteomes" id="UP000220158">
    <property type="component" value="Chromosome 4"/>
</dbReference>
<feature type="coiled-coil region" evidence="9">
    <location>
        <begin position="1535"/>
        <end position="1565"/>
    </location>
</feature>
<feature type="compositionally biased region" description="Polar residues" evidence="10">
    <location>
        <begin position="2188"/>
        <end position="2197"/>
    </location>
</feature>
<dbReference type="PROSITE" id="PS00108">
    <property type="entry name" value="PROTEIN_KINASE_ST"/>
    <property type="match status" value="1"/>
</dbReference>
<dbReference type="KEGG" id="prel:PRELSG_0418800"/>
<dbReference type="Gene3D" id="1.10.510.10">
    <property type="entry name" value="Transferase(Phosphotransferase) domain 1"/>
    <property type="match status" value="1"/>
</dbReference>
<dbReference type="OMA" id="NIDVNEW"/>
<evidence type="ECO:0000256" key="2">
    <source>
        <dbReference type="ARBA" id="ARBA00022527"/>
    </source>
</evidence>
<evidence type="ECO:0000256" key="1">
    <source>
        <dbReference type="ARBA" id="ARBA00008874"/>
    </source>
</evidence>
<dbReference type="GO" id="GO:0005524">
    <property type="term" value="F:ATP binding"/>
    <property type="evidence" value="ECO:0007669"/>
    <property type="project" value="UniProtKB-KW"/>
</dbReference>
<evidence type="ECO:0000259" key="11">
    <source>
        <dbReference type="PROSITE" id="PS50011"/>
    </source>
</evidence>
<dbReference type="InterPro" id="IPR000719">
    <property type="entry name" value="Prot_kinase_dom"/>
</dbReference>
<evidence type="ECO:0000256" key="8">
    <source>
        <dbReference type="ARBA" id="ARBA00048679"/>
    </source>
</evidence>
<keyword evidence="3" id="KW-0808">Transferase</keyword>
<feature type="region of interest" description="Disordered" evidence="10">
    <location>
        <begin position="759"/>
        <end position="807"/>
    </location>
</feature>
<evidence type="ECO:0000313" key="13">
    <source>
        <dbReference type="Proteomes" id="UP000220158"/>
    </source>
</evidence>
<proteinExistence type="inferred from homology"/>
<keyword evidence="5 12" id="KW-0418">Kinase</keyword>
<feature type="region of interest" description="Disordered" evidence="10">
    <location>
        <begin position="1681"/>
        <end position="1774"/>
    </location>
</feature>
<keyword evidence="4" id="KW-0547">Nucleotide-binding</keyword>
<feature type="domain" description="Protein kinase" evidence="11">
    <location>
        <begin position="1796"/>
        <end position="2065"/>
    </location>
</feature>
<dbReference type="PANTHER" id="PTHR48012">
    <property type="entry name" value="STERILE20-LIKE KINASE, ISOFORM B-RELATED"/>
    <property type="match status" value="1"/>
</dbReference>
<accession>A0A1J1H2B7</accession>
<dbReference type="GO" id="GO:0004674">
    <property type="term" value="F:protein serine/threonine kinase activity"/>
    <property type="evidence" value="ECO:0007669"/>
    <property type="project" value="UniProtKB-KW"/>
</dbReference>
<feature type="compositionally biased region" description="Basic and acidic residues" evidence="10">
    <location>
        <begin position="2160"/>
        <end position="2180"/>
    </location>
</feature>
<evidence type="ECO:0000313" key="12">
    <source>
        <dbReference type="EMBL" id="CRG98837.1"/>
    </source>
</evidence>
<evidence type="ECO:0000256" key="3">
    <source>
        <dbReference type="ARBA" id="ARBA00022679"/>
    </source>
</evidence>
<dbReference type="SUPFAM" id="SSF56112">
    <property type="entry name" value="Protein kinase-like (PK-like)"/>
    <property type="match status" value="1"/>
</dbReference>
<name>A0A1J1H2B7_PLARL</name>
<evidence type="ECO:0000256" key="9">
    <source>
        <dbReference type="SAM" id="Coils"/>
    </source>
</evidence>
<dbReference type="VEuPathDB" id="PlasmoDB:PRELSG_0418800"/>
<feature type="compositionally biased region" description="Basic and acidic residues" evidence="10">
    <location>
        <begin position="1681"/>
        <end position="1691"/>
    </location>
</feature>
<organism evidence="12 13">
    <name type="scientific">Plasmodium relictum</name>
    <dbReference type="NCBI Taxonomy" id="85471"/>
    <lineage>
        <taxon>Eukaryota</taxon>
        <taxon>Sar</taxon>
        <taxon>Alveolata</taxon>
        <taxon>Apicomplexa</taxon>
        <taxon>Aconoidasida</taxon>
        <taxon>Haemosporida</taxon>
        <taxon>Plasmodiidae</taxon>
        <taxon>Plasmodium</taxon>
        <taxon>Plasmodium (Haemamoeba)</taxon>
    </lineage>
</organism>
<dbReference type="GO" id="GO:0005737">
    <property type="term" value="C:cytoplasm"/>
    <property type="evidence" value="ECO:0007669"/>
    <property type="project" value="TreeGrafter"/>
</dbReference>
<dbReference type="OrthoDB" id="10252354at2759"/>
<keyword evidence="9" id="KW-0175">Coiled coil</keyword>
<protein>
    <submittedName>
        <fullName evidence="12">Protein kinase, putative</fullName>
    </submittedName>
</protein>
<dbReference type="EMBL" id="LN835299">
    <property type="protein sequence ID" value="CRG98837.1"/>
    <property type="molecule type" value="Genomic_DNA"/>
</dbReference>
<gene>
    <name evidence="12" type="ORF">PRELSG_0418800</name>
</gene>
<dbReference type="Pfam" id="PF00069">
    <property type="entry name" value="Pkinase"/>
    <property type="match status" value="1"/>
</dbReference>
<feature type="region of interest" description="Disordered" evidence="10">
    <location>
        <begin position="2160"/>
        <end position="2197"/>
    </location>
</feature>
<dbReference type="InterPro" id="IPR050629">
    <property type="entry name" value="STE20/SPS1-PAK"/>
</dbReference>
<evidence type="ECO:0000256" key="7">
    <source>
        <dbReference type="ARBA" id="ARBA00047899"/>
    </source>
</evidence>
<evidence type="ECO:0000256" key="10">
    <source>
        <dbReference type="SAM" id="MobiDB-lite"/>
    </source>
</evidence>
<keyword evidence="2" id="KW-0723">Serine/threonine-protein kinase</keyword>
<dbReference type="SMART" id="SM00220">
    <property type="entry name" value="S_TKc"/>
    <property type="match status" value="1"/>
</dbReference>
<dbReference type="PANTHER" id="PTHR48012:SF10">
    <property type="entry name" value="FI20177P1"/>
    <property type="match status" value="1"/>
</dbReference>
<comment type="catalytic activity">
    <reaction evidence="7">
        <text>L-threonyl-[protein] + ATP = O-phospho-L-threonyl-[protein] + ADP + H(+)</text>
        <dbReference type="Rhea" id="RHEA:46608"/>
        <dbReference type="Rhea" id="RHEA-COMP:11060"/>
        <dbReference type="Rhea" id="RHEA-COMP:11605"/>
        <dbReference type="ChEBI" id="CHEBI:15378"/>
        <dbReference type="ChEBI" id="CHEBI:30013"/>
        <dbReference type="ChEBI" id="CHEBI:30616"/>
        <dbReference type="ChEBI" id="CHEBI:61977"/>
        <dbReference type="ChEBI" id="CHEBI:456216"/>
        <dbReference type="EC" id="2.7.11.1"/>
    </reaction>
</comment>
<dbReference type="InterPro" id="IPR011009">
    <property type="entry name" value="Kinase-like_dom_sf"/>
</dbReference>
<sequence length="2197" mass="261284">MFSIELENTSGCKKNKFCKKLSENENLNKEELFKDKVATIDNNELNNNISMIPMNTTLREFKGNFKKIEGNIEIIDGVLFKKIFLEKKFYNSYEYKNNLNNINNIGNIINDINLTNRICDIDKQNINNSYVKDNHTYVYKNYDFHKNTLIKGNNNKNKEKYISINSTINSNEYLSNYLDNKSIHNYKDNIKNISHYSMRNEINKDKNLIKNKLYDLKSNIFMNIKQPNILKKKIDETYSNNNKYKNDLIYTNSNFNNLFNFYNSNYKNNLNIYISDKKGEKDENFYYKNGSHNNNILNKNIQVDIDNLKNENKIIYNYFNKKDELNFDFQEKNKMTVSDSNNENGLPVEENKDSIINYLNLEEKNNFKKMNSNSQMIIDKKIKNINDEINVNLFLSKKNKENKEDQMSYINDNFIIKKVNSENSYNINCEEKKNKISSDHNNILLFLMNQQDRYFNNSLYNNANVRNNKTELHSSINAVNLSKSEFMPYKKKKCNIFKKKKNNYRNNKMLYIDNEGKKKSFKENILYLKNKLFSFDKYNENYEQRERRNNMKNKESAVSNNNENSIVSTIKKKNSIHPINNTYGIVKNDVLLRDLKNKNYSSNKNLKKNSFIVNENCEKENERIVCKNIFCEINDNSNLLHIEKKEKSNLSLSNDIIYSPLKSYHSEKKRFSKNQTKSLESIFHVKNNSYDNKHNKEDFSHDNVSNIKTNIYLTNRDQYKAHKNKLLNYKLYSQEVFKCIESEEKTEKKENTKNEEIIEKEEKTEKEEKNEKEEKTKKEEKTEKEEKNEKEEKTEKENVKTNYITSSSESYKKNNDQICTNNYNDKKIKNTIKQNDFNKNETVKNNLLNNINNDDMLDLVKISTDQFAKRKMNNESKIYSEIYNNKNTITYNENYICNRFNKTCVENKINSSTFNLDNNISNIKNNKGIIKKNIRNTYCYLKDQNFYTVNKSFFFRKSTVDSDLNKTPNVCYYKSFKKNNENSDKKSINDFYIFENNKKKYLYFLIKKKDGKKSFNVNHNSQKLLNRININNTCKFNKNYIKSCEFNKKKLLKTLQYNTHKDSHIFLQAKSEKNLTNCFYTTDKNNYTTNNLNGSTKKKLLNDNLVDHYCVNHKNEIIFKQNIKLHNDMNDNENIEHTCRKNSLTSLYDNKEYCCAILVNKRDPLCLNNDADLNNNYMYENYEKEKYSKLSSIYISENNQKDYQYKSVNFSENSVDEHIGLFYSYKNNLLEKKGTYLDELNFKLDHKHNINNFKKYNFVNNENDLFNTKRLRSYIFKGKNIFNNKFFKVSNESNRFSFFKYFDIFTDNNKINKKDVMNEDKNEKTNVDENTSNNCEDLDKLIRNNKTKYLEKNKWESSMLEDDNDIIDNNNNYKSNNNYNSNDDFNKKDNITNDRKNIIDTNNNTGNNIICNIIIDNNDNKKVKSNINDNRIIKKEKSSIFNIKTDSNGNINDIQISKMNNLYDNINKNGNIFNDISEENNEIIKHIEEKVEKNDKSLQNFRKEGNTKIDNILDNTIENNILYKENDINHNPLEKKNEKSDINEMNLMNKEKENRQRKNDFLENKNFLLEDFEKIAEKINLVLDETVDFFKENLYVHNGYGKVKICVNNKRRLEKKKLKKWSCVYKINKIICKGAHGVVFSAWKSENINYFNRDFFEKNNSPAKKKNNSFEKKDIKIGEYYEEKNDKREGEAGDEENDDDETGDEENEEDETGDEDNEEDETENEDNKEDETENEDNEEDETENEKGEKEENNEEENESEDEKEELENRVNNIYNDEKEKKEVTLVKEEEKKNIKKEVIEKKCVEKKNNIRKSENIEETEGDNDEDDYDEENLVSLKIINLSYLSKKNNLKKILREVYFLKICNHPNIVKYYESFFWPPSYLIIVCEFLSGGTLHDLYKKYGKISEDILVYIIEDILKALNYLHNECLFSLIHRDIKPTNIVLSKNGTAKLIDFGSCERFTGKKSKEIIGTIYYIPPEILMKDNYDCSVDIWSLGITIYEVVKCSLPWKRNKNLNENIKNIINSSPKINIGDGFSKHLCYFVEKCLQKKPENRGNVTNLLNHKFLTKKRPIKKKPNSIYEIRDILKINNGKKKNNIFRNFLKNFFFFNEKNKKNKNKVSSSRSCEPEMFFQKLGKENLYFLEIKLKNENVRSLNDLNFDSSHEKEENKHSSNNIENKKENYQNVKLLENNNITKYEK</sequence>
<evidence type="ECO:0000256" key="4">
    <source>
        <dbReference type="ARBA" id="ARBA00022741"/>
    </source>
</evidence>
<comment type="similarity">
    <text evidence="1">Belongs to the protein kinase superfamily. STE Ser/Thr protein kinase family. STE20 subfamily.</text>
</comment>
<evidence type="ECO:0000256" key="5">
    <source>
        <dbReference type="ARBA" id="ARBA00022777"/>
    </source>
</evidence>
<reference evidence="12 13" key="1">
    <citation type="submission" date="2015-04" db="EMBL/GenBank/DDBJ databases">
        <authorList>
            <consortium name="Pathogen Informatics"/>
        </authorList>
    </citation>
    <scope>NUCLEOTIDE SEQUENCE [LARGE SCALE GENOMIC DNA]</scope>
    <source>
        <strain evidence="12 13">SGS1</strain>
    </source>
</reference>
<dbReference type="PROSITE" id="PS50011">
    <property type="entry name" value="PROTEIN_KINASE_DOM"/>
    <property type="match status" value="1"/>
</dbReference>
<comment type="catalytic activity">
    <reaction evidence="8">
        <text>L-seryl-[protein] + ATP = O-phospho-L-seryl-[protein] + ADP + H(+)</text>
        <dbReference type="Rhea" id="RHEA:17989"/>
        <dbReference type="Rhea" id="RHEA-COMP:9863"/>
        <dbReference type="Rhea" id="RHEA-COMP:11604"/>
        <dbReference type="ChEBI" id="CHEBI:15378"/>
        <dbReference type="ChEBI" id="CHEBI:29999"/>
        <dbReference type="ChEBI" id="CHEBI:30616"/>
        <dbReference type="ChEBI" id="CHEBI:83421"/>
        <dbReference type="ChEBI" id="CHEBI:456216"/>
        <dbReference type="EC" id="2.7.11.1"/>
    </reaction>
</comment>
<feature type="compositionally biased region" description="Basic and acidic residues" evidence="10">
    <location>
        <begin position="759"/>
        <end position="799"/>
    </location>
</feature>
<keyword evidence="6" id="KW-0067">ATP-binding</keyword>
<feature type="compositionally biased region" description="Acidic residues" evidence="10">
    <location>
        <begin position="1692"/>
        <end position="1743"/>
    </location>
</feature>
<keyword evidence="13" id="KW-1185">Reference proteome</keyword>
<dbReference type="GeneID" id="39734938"/>
<evidence type="ECO:0000256" key="6">
    <source>
        <dbReference type="ARBA" id="ARBA00022840"/>
    </source>
</evidence>
<dbReference type="RefSeq" id="XP_028531846.1">
    <property type="nucleotide sequence ID" value="XM_028675238.1"/>
</dbReference>
<dbReference type="InterPro" id="IPR008271">
    <property type="entry name" value="Ser/Thr_kinase_AS"/>
</dbReference>